<sequence>MARRKSVSDVTETGLPSILERSPLLDRREIRSFTFTATESKSKSVSVYKLPSNKSNSRTRNAPHNSSKAAAQPLKAITERQTTNLVSSLERTRSVPLQWYNSSPQYIPSYRSSPAFRSSPQYRVNPVVRFDDRLLPERMNYGIAGYNTSRPRSFPGVGGRKRGLVYRRPRTLQIWRLWTKRFKERMTRIRVRSACSRLMMRFRRRH</sequence>
<protein>
    <submittedName>
        <fullName evidence="2">Uncharacterized protein</fullName>
    </submittedName>
</protein>
<evidence type="ECO:0000313" key="3">
    <source>
        <dbReference type="Proteomes" id="UP000822688"/>
    </source>
</evidence>
<name>A0A8T0G5Z1_CERPU</name>
<organism evidence="2 3">
    <name type="scientific">Ceratodon purpureus</name>
    <name type="common">Fire moss</name>
    <name type="synonym">Dicranum purpureum</name>
    <dbReference type="NCBI Taxonomy" id="3225"/>
    <lineage>
        <taxon>Eukaryota</taxon>
        <taxon>Viridiplantae</taxon>
        <taxon>Streptophyta</taxon>
        <taxon>Embryophyta</taxon>
        <taxon>Bryophyta</taxon>
        <taxon>Bryophytina</taxon>
        <taxon>Bryopsida</taxon>
        <taxon>Dicranidae</taxon>
        <taxon>Pseudoditrichales</taxon>
        <taxon>Ditrichaceae</taxon>
        <taxon>Ceratodon</taxon>
    </lineage>
</organism>
<feature type="compositionally biased region" description="Polar residues" evidence="1">
    <location>
        <begin position="52"/>
        <end position="69"/>
    </location>
</feature>
<evidence type="ECO:0000256" key="1">
    <source>
        <dbReference type="SAM" id="MobiDB-lite"/>
    </source>
</evidence>
<evidence type="ECO:0000313" key="2">
    <source>
        <dbReference type="EMBL" id="KAG0554265.1"/>
    </source>
</evidence>
<reference evidence="2" key="1">
    <citation type="submission" date="2020-06" db="EMBL/GenBank/DDBJ databases">
        <title>WGS assembly of Ceratodon purpureus strain R40.</title>
        <authorList>
            <person name="Carey S.B."/>
            <person name="Jenkins J."/>
            <person name="Shu S."/>
            <person name="Lovell J.T."/>
            <person name="Sreedasyam A."/>
            <person name="Maumus F."/>
            <person name="Tiley G.P."/>
            <person name="Fernandez-Pozo N."/>
            <person name="Barry K."/>
            <person name="Chen C."/>
            <person name="Wang M."/>
            <person name="Lipzen A."/>
            <person name="Daum C."/>
            <person name="Saski C.A."/>
            <person name="Payton A.C."/>
            <person name="Mcbreen J.C."/>
            <person name="Conrad R.E."/>
            <person name="Kollar L.M."/>
            <person name="Olsson S."/>
            <person name="Huttunen S."/>
            <person name="Landis J.B."/>
            <person name="Wickett N.J."/>
            <person name="Johnson M.G."/>
            <person name="Rensing S.A."/>
            <person name="Grimwood J."/>
            <person name="Schmutz J."/>
            <person name="Mcdaniel S.F."/>
        </authorList>
    </citation>
    <scope>NUCLEOTIDE SEQUENCE</scope>
    <source>
        <strain evidence="2">R40</strain>
    </source>
</reference>
<keyword evidence="3" id="KW-1185">Reference proteome</keyword>
<proteinExistence type="predicted"/>
<comment type="caution">
    <text evidence="2">The sequence shown here is derived from an EMBL/GenBank/DDBJ whole genome shotgun (WGS) entry which is preliminary data.</text>
</comment>
<dbReference type="AlphaFoldDB" id="A0A8T0G5Z1"/>
<gene>
    <name evidence="2" type="ORF">KC19_12G077700</name>
</gene>
<feature type="region of interest" description="Disordered" evidence="1">
    <location>
        <begin position="44"/>
        <end position="72"/>
    </location>
</feature>
<dbReference type="EMBL" id="CM026433">
    <property type="protein sequence ID" value="KAG0554265.1"/>
    <property type="molecule type" value="Genomic_DNA"/>
</dbReference>
<accession>A0A8T0G5Z1</accession>
<dbReference type="Proteomes" id="UP000822688">
    <property type="component" value="Chromosome 12"/>
</dbReference>
<feature type="region of interest" description="Disordered" evidence="1">
    <location>
        <begin position="1"/>
        <end position="21"/>
    </location>
</feature>